<dbReference type="InterPro" id="IPR000683">
    <property type="entry name" value="Gfo/Idh/MocA-like_OxRdtase_N"/>
</dbReference>
<evidence type="ECO:0000259" key="2">
    <source>
        <dbReference type="Pfam" id="PF22725"/>
    </source>
</evidence>
<evidence type="ECO:0000313" key="4">
    <source>
        <dbReference type="Proteomes" id="UP000708576"/>
    </source>
</evidence>
<comment type="caution">
    <text evidence="3">The sequence shown here is derived from an EMBL/GenBank/DDBJ whole genome shotgun (WGS) entry which is preliminary data.</text>
</comment>
<dbReference type="PANTHER" id="PTHR43249">
    <property type="entry name" value="UDP-N-ACETYL-2-AMINO-2-DEOXY-D-GLUCURONATE OXIDASE"/>
    <property type="match status" value="1"/>
</dbReference>
<dbReference type="PANTHER" id="PTHR43249:SF1">
    <property type="entry name" value="D-GLUCOSIDE 3-DEHYDROGENASE"/>
    <property type="match status" value="1"/>
</dbReference>
<dbReference type="RefSeq" id="WP_212213789.1">
    <property type="nucleotide sequence ID" value="NZ_JAGUCO010000002.1"/>
</dbReference>
<feature type="domain" description="GFO/IDH/MocA-like oxidoreductase" evidence="2">
    <location>
        <begin position="132"/>
        <end position="258"/>
    </location>
</feature>
<gene>
    <name evidence="3" type="ORF">KEM10_03965</name>
</gene>
<dbReference type="EMBL" id="JAGUCO010000002">
    <property type="protein sequence ID" value="MBS2097422.1"/>
    <property type="molecule type" value="Genomic_DNA"/>
</dbReference>
<dbReference type="InterPro" id="IPR052515">
    <property type="entry name" value="Gfo/Idh/MocA_Oxidoreductase"/>
</dbReference>
<accession>A0ABS5JRJ2</accession>
<dbReference type="SUPFAM" id="SSF51735">
    <property type="entry name" value="NAD(P)-binding Rossmann-fold domains"/>
    <property type="match status" value="1"/>
</dbReference>
<name>A0ABS5JRJ2_9BACT</name>
<sequence length="325" mass="36469">MRNIRWGIIGCGDVTELKSGPAFSKVEGSKLQIVMRRDLLKVQDYANRHNVPEWTINADALINNNDVDAIYVATPPGSHAEYAIKAMKAGKPVYVEKPMGATYEQCLEMIKVSEETRVPLFVAYYRRSLPGFLKVKELIDNGEIGKPLYVNIRLTRPALDSEVQGGDSFWRLDKEKAGGGIFYDLASHQFDYLDYLFGHIVEATGLTANRGGYYAVEDTVSASFRFENGVLGNGLWSFVTNDHVDEDRMEIVGSEGKIIFSGFKHHPIMMYKNGEEFEFPYLNPENIQYNLIKQVVEQLQGKGNCVSTGVSAARTNKVMEMIVGR</sequence>
<protein>
    <submittedName>
        <fullName evidence="3">Gfo/Idh/MocA family oxidoreductase</fullName>
    </submittedName>
</protein>
<evidence type="ECO:0000313" key="3">
    <source>
        <dbReference type="EMBL" id="MBS2097422.1"/>
    </source>
</evidence>
<reference evidence="3 4" key="1">
    <citation type="journal article" date="2015" name="Int. J. Syst. Evol. Microbiol.">
        <title>Carboxylicivirga linearis sp. nov., isolated from a sea cucumber culture pond.</title>
        <authorList>
            <person name="Wang F.Q."/>
            <person name="Zhou Y.X."/>
            <person name="Lin X.Z."/>
            <person name="Chen G.J."/>
            <person name="Du Z.J."/>
        </authorList>
    </citation>
    <scope>NUCLEOTIDE SEQUENCE [LARGE SCALE GENOMIC DNA]</scope>
    <source>
        <strain evidence="3 4">FB218</strain>
    </source>
</reference>
<organism evidence="3 4">
    <name type="scientific">Carboxylicivirga linearis</name>
    <dbReference type="NCBI Taxonomy" id="1628157"/>
    <lineage>
        <taxon>Bacteria</taxon>
        <taxon>Pseudomonadati</taxon>
        <taxon>Bacteroidota</taxon>
        <taxon>Bacteroidia</taxon>
        <taxon>Marinilabiliales</taxon>
        <taxon>Marinilabiliaceae</taxon>
        <taxon>Carboxylicivirga</taxon>
    </lineage>
</organism>
<dbReference type="InterPro" id="IPR036291">
    <property type="entry name" value="NAD(P)-bd_dom_sf"/>
</dbReference>
<feature type="domain" description="Gfo/Idh/MocA-like oxidoreductase N-terminal" evidence="1">
    <location>
        <begin position="4"/>
        <end position="124"/>
    </location>
</feature>
<evidence type="ECO:0000259" key="1">
    <source>
        <dbReference type="Pfam" id="PF01408"/>
    </source>
</evidence>
<dbReference type="Proteomes" id="UP000708576">
    <property type="component" value="Unassembled WGS sequence"/>
</dbReference>
<dbReference type="Gene3D" id="3.40.50.720">
    <property type="entry name" value="NAD(P)-binding Rossmann-like Domain"/>
    <property type="match status" value="1"/>
</dbReference>
<dbReference type="Pfam" id="PF22725">
    <property type="entry name" value="GFO_IDH_MocA_C3"/>
    <property type="match status" value="1"/>
</dbReference>
<dbReference type="Pfam" id="PF01408">
    <property type="entry name" value="GFO_IDH_MocA"/>
    <property type="match status" value="1"/>
</dbReference>
<dbReference type="SUPFAM" id="SSF55347">
    <property type="entry name" value="Glyceraldehyde-3-phosphate dehydrogenase-like, C-terminal domain"/>
    <property type="match status" value="1"/>
</dbReference>
<proteinExistence type="predicted"/>
<keyword evidence="4" id="KW-1185">Reference proteome</keyword>
<dbReference type="Gene3D" id="3.30.360.10">
    <property type="entry name" value="Dihydrodipicolinate Reductase, domain 2"/>
    <property type="match status" value="1"/>
</dbReference>
<dbReference type="InterPro" id="IPR055170">
    <property type="entry name" value="GFO_IDH_MocA-like_dom"/>
</dbReference>